<dbReference type="Pfam" id="PF00188">
    <property type="entry name" value="CAP"/>
    <property type="match status" value="1"/>
</dbReference>
<sequence length="265" mass="29148">MKKRISAILLGIFLIGLLLTAGQASPQTAVLAAAEKACPAKVMVTANNLNVRANSNTQSSIIDVLKNNQVVNVLGQKGNWYIIKTDNGEIGSILKWFTRPVEQQPAPQQPAPQQPAPQQPAPQQPEPQQPVPQEPSNQLSYEQSRMLELVNAERTKAGLKPLTWDADLARVANIKAKDMVDNNYFSHTSPTYGSPFEMMRKFGIQYRTAGENLAGYPSVEGAHNGLMNSEGHRKNILNPSFTHIGIGVQKSPRYGYVFVQMFVGR</sequence>
<dbReference type="SUPFAM" id="SSF55797">
    <property type="entry name" value="PR-1-like"/>
    <property type="match status" value="1"/>
</dbReference>
<dbReference type="InterPro" id="IPR003646">
    <property type="entry name" value="SH3-like_bac-type"/>
</dbReference>
<feature type="region of interest" description="Disordered" evidence="1">
    <location>
        <begin position="102"/>
        <end position="139"/>
    </location>
</feature>
<keyword evidence="2" id="KW-0732">Signal</keyword>
<dbReference type="SMART" id="SM00287">
    <property type="entry name" value="SH3b"/>
    <property type="match status" value="1"/>
</dbReference>
<accession>A0A1I5UK16</accession>
<dbReference type="Gene3D" id="2.30.30.40">
    <property type="entry name" value="SH3 Domains"/>
    <property type="match status" value="1"/>
</dbReference>
<dbReference type="PANTHER" id="PTHR31157">
    <property type="entry name" value="SCP DOMAIN-CONTAINING PROTEIN"/>
    <property type="match status" value="1"/>
</dbReference>
<feature type="domain" description="SH3b" evidence="3">
    <location>
        <begin position="39"/>
        <end position="101"/>
    </location>
</feature>
<dbReference type="PANTHER" id="PTHR31157:SF1">
    <property type="entry name" value="SCP DOMAIN-CONTAINING PROTEIN"/>
    <property type="match status" value="1"/>
</dbReference>
<dbReference type="Pfam" id="PF08239">
    <property type="entry name" value="SH3_3"/>
    <property type="match status" value="1"/>
</dbReference>
<dbReference type="InterPro" id="IPR014044">
    <property type="entry name" value="CAP_dom"/>
</dbReference>
<evidence type="ECO:0000259" key="3">
    <source>
        <dbReference type="PROSITE" id="PS51781"/>
    </source>
</evidence>
<gene>
    <name evidence="4" type="ORF">SAMN05444406_10769</name>
</gene>
<dbReference type="InterPro" id="IPR035940">
    <property type="entry name" value="CAP_sf"/>
</dbReference>
<evidence type="ECO:0000256" key="2">
    <source>
        <dbReference type="SAM" id="SignalP"/>
    </source>
</evidence>
<dbReference type="NCBIfam" id="TIGR02909">
    <property type="entry name" value="spore_YkwD"/>
    <property type="match status" value="1"/>
</dbReference>
<dbReference type="Gene3D" id="3.40.33.10">
    <property type="entry name" value="CAP"/>
    <property type="match status" value="1"/>
</dbReference>
<keyword evidence="5" id="KW-1185">Reference proteome</keyword>
<dbReference type="EMBL" id="FOXR01000007">
    <property type="protein sequence ID" value="SFP95580.1"/>
    <property type="molecule type" value="Genomic_DNA"/>
</dbReference>
<dbReference type="OrthoDB" id="9783944at2"/>
<feature type="chain" id="PRO_5038397518" evidence="2">
    <location>
        <begin position="25"/>
        <end position="265"/>
    </location>
</feature>
<dbReference type="RefSeq" id="WP_092282147.1">
    <property type="nucleotide sequence ID" value="NZ_FOXR01000007.1"/>
</dbReference>
<feature type="compositionally biased region" description="Pro residues" evidence="1">
    <location>
        <begin position="107"/>
        <end position="133"/>
    </location>
</feature>
<evidence type="ECO:0000313" key="4">
    <source>
        <dbReference type="EMBL" id="SFP95580.1"/>
    </source>
</evidence>
<evidence type="ECO:0000256" key="1">
    <source>
        <dbReference type="SAM" id="MobiDB-lite"/>
    </source>
</evidence>
<reference evidence="4 5" key="1">
    <citation type="submission" date="2016-10" db="EMBL/GenBank/DDBJ databases">
        <authorList>
            <person name="de Groot N.N."/>
        </authorList>
    </citation>
    <scope>NUCLEOTIDE SEQUENCE [LARGE SCALE GENOMIC DNA]</scope>
    <source>
        <strain evidence="4 5">DSM 20678</strain>
    </source>
</reference>
<feature type="signal peptide" evidence="2">
    <location>
        <begin position="1"/>
        <end position="24"/>
    </location>
</feature>
<dbReference type="InterPro" id="IPR014258">
    <property type="entry name" value="CAP_domain_YkwD-like"/>
</dbReference>
<protein>
    <submittedName>
        <fullName evidence="4">Uncharacterized protein, YkwD family</fullName>
    </submittedName>
</protein>
<dbReference type="Proteomes" id="UP000198577">
    <property type="component" value="Unassembled WGS sequence"/>
</dbReference>
<proteinExistence type="predicted"/>
<dbReference type="AlphaFoldDB" id="A0A1I5UK16"/>
<dbReference type="PROSITE" id="PS51781">
    <property type="entry name" value="SH3B"/>
    <property type="match status" value="1"/>
</dbReference>
<dbReference type="CDD" id="cd05379">
    <property type="entry name" value="CAP_bacterial"/>
    <property type="match status" value="1"/>
</dbReference>
<organism evidence="4 5">
    <name type="scientific">Caldicoprobacter faecalis</name>
    <dbReference type="NCBI Taxonomy" id="937334"/>
    <lineage>
        <taxon>Bacteria</taxon>
        <taxon>Bacillati</taxon>
        <taxon>Bacillota</taxon>
        <taxon>Clostridia</taxon>
        <taxon>Caldicoprobacterales</taxon>
        <taxon>Caldicoprobacteraceae</taxon>
        <taxon>Caldicoprobacter</taxon>
    </lineage>
</organism>
<name>A0A1I5UK16_9FIRM</name>
<evidence type="ECO:0000313" key="5">
    <source>
        <dbReference type="Proteomes" id="UP000198577"/>
    </source>
</evidence>
<dbReference type="STRING" id="937334.SAMN05444406_10769"/>